<evidence type="ECO:0000313" key="6">
    <source>
        <dbReference type="EMBL" id="KFB67762.1"/>
    </source>
</evidence>
<dbReference type="InterPro" id="IPR036291">
    <property type="entry name" value="NAD(P)-bd_dom_sf"/>
</dbReference>
<dbReference type="GO" id="GO:0005737">
    <property type="term" value="C:cytoplasm"/>
    <property type="evidence" value="ECO:0007669"/>
    <property type="project" value="TreeGrafter"/>
</dbReference>
<evidence type="ECO:0000256" key="4">
    <source>
        <dbReference type="ARBA" id="ARBA00023239"/>
    </source>
</evidence>
<dbReference type="AlphaFoldDB" id="A0A084XZ68"/>
<dbReference type="Proteomes" id="UP000019812">
    <property type="component" value="Unassembled WGS sequence"/>
</dbReference>
<comment type="caution">
    <text evidence="6">The sequence shown here is derived from an EMBL/GenBank/DDBJ whole genome shotgun (WGS) entry which is preliminary data.</text>
</comment>
<sequence length="354" mass="39656">MSMAKCTNIITADADYIVEKMGDALAPLANSTMLVTGSSGFLCSYYLDMVAAFNRRHPNRPCRVIAIDNDLIGHSERVRHLADDPNFLFVEHDISKPYEPLWPVHWLIHGGGIASPTYYRRFPLETIDVNVDGLRQMLRLARQPETRSMLYLSTSEVYGDPDPAWVPTPETYRGNVSCTGPRACYDESKRLGETLCVTYHQLYATPVKIIRPFNVYGPGISLDDHRVIPDFVAAALQKQPITLLSDGRATRSFCYVRDFIMGSLWVMLRGRDGEPYNVGNDEEVSILDVARLAAALRSPPLAVTHATSEDAHYLTDNPQRRCPDLAKLLALAPAWHPEIRVREGLARMFSSYAG</sequence>
<keyword evidence="4" id="KW-0456">Lyase</keyword>
<dbReference type="GO" id="GO:0042732">
    <property type="term" value="P:D-xylose metabolic process"/>
    <property type="evidence" value="ECO:0007669"/>
    <property type="project" value="InterPro"/>
</dbReference>
<dbReference type="PANTHER" id="PTHR43078">
    <property type="entry name" value="UDP-GLUCURONIC ACID DECARBOXYLASE-RELATED"/>
    <property type="match status" value="1"/>
</dbReference>
<dbReference type="GO" id="GO:0048040">
    <property type="term" value="F:UDP-glucuronate decarboxylase activity"/>
    <property type="evidence" value="ECO:0007669"/>
    <property type="project" value="TreeGrafter"/>
</dbReference>
<dbReference type="GO" id="GO:0070403">
    <property type="term" value="F:NAD+ binding"/>
    <property type="evidence" value="ECO:0007669"/>
    <property type="project" value="InterPro"/>
</dbReference>
<comment type="cofactor">
    <cofactor evidence="1">
        <name>NAD(+)</name>
        <dbReference type="ChEBI" id="CHEBI:57540"/>
    </cofactor>
</comment>
<accession>A0A084XZ68</accession>
<dbReference type="Pfam" id="PF01370">
    <property type="entry name" value="Epimerase"/>
    <property type="match status" value="1"/>
</dbReference>
<evidence type="ECO:0000256" key="3">
    <source>
        <dbReference type="ARBA" id="ARBA00023027"/>
    </source>
</evidence>
<dbReference type="InterPro" id="IPR044516">
    <property type="entry name" value="UXS-like"/>
</dbReference>
<protein>
    <submittedName>
        <fullName evidence="6">dTDP-4-dehydro-6-deoxyglucose reductase</fullName>
        <ecNumber evidence="6">1.1.1.266</ecNumber>
    </submittedName>
</protein>
<evidence type="ECO:0000256" key="1">
    <source>
        <dbReference type="ARBA" id="ARBA00001911"/>
    </source>
</evidence>
<evidence type="ECO:0000256" key="2">
    <source>
        <dbReference type="ARBA" id="ARBA00022793"/>
    </source>
</evidence>
<reference evidence="6 7" key="1">
    <citation type="submission" date="2014-07" db="EMBL/GenBank/DDBJ databases">
        <title>Expanding our view of genomic diversity in Candidatus Accumulibacter clades.</title>
        <authorList>
            <person name="Skennerton C.T."/>
            <person name="Barr J.J."/>
            <person name="Slater F.R."/>
            <person name="Bond P.L."/>
            <person name="Tyson G.W."/>
        </authorList>
    </citation>
    <scope>NUCLEOTIDE SEQUENCE [LARGE SCALE GENOMIC DNA]</scope>
    <source>
        <strain evidence="7">SK-01</strain>
    </source>
</reference>
<organism evidence="6 7">
    <name type="scientific">Candidatus Accumulibacter vicinus</name>
    <dbReference type="NCBI Taxonomy" id="2954382"/>
    <lineage>
        <taxon>Bacteria</taxon>
        <taxon>Pseudomonadati</taxon>
        <taxon>Pseudomonadota</taxon>
        <taxon>Betaproteobacteria</taxon>
        <taxon>Candidatus Accumulibacter</taxon>
    </lineage>
</organism>
<dbReference type="InterPro" id="IPR001509">
    <property type="entry name" value="Epimerase_deHydtase"/>
</dbReference>
<dbReference type="PANTHER" id="PTHR43078:SF6">
    <property type="entry name" value="UDP-GLUCURONIC ACID DECARBOXYLASE 1"/>
    <property type="match status" value="1"/>
</dbReference>
<dbReference type="STRING" id="1457154.CAPSK01_002350"/>
<dbReference type="Gene3D" id="3.40.50.720">
    <property type="entry name" value="NAD(P)-binding Rossmann-like Domain"/>
    <property type="match status" value="1"/>
</dbReference>
<feature type="domain" description="NAD-dependent epimerase/dehydratase" evidence="5">
    <location>
        <begin position="33"/>
        <end position="279"/>
    </location>
</feature>
<dbReference type="EC" id="1.1.1.266" evidence="6"/>
<keyword evidence="3" id="KW-0520">NAD</keyword>
<keyword evidence="6" id="KW-0560">Oxidoreductase</keyword>
<dbReference type="RefSeq" id="WP_273703486.1">
    <property type="nucleotide sequence ID" value="NZ_JDSS02000024.1"/>
</dbReference>
<gene>
    <name evidence="6" type="primary">gerKI</name>
    <name evidence="6" type="ORF">CAPSK01_002350</name>
</gene>
<evidence type="ECO:0000259" key="5">
    <source>
        <dbReference type="Pfam" id="PF01370"/>
    </source>
</evidence>
<name>A0A084XZ68_9PROT</name>
<dbReference type="EMBL" id="JDSS02000024">
    <property type="protein sequence ID" value="KFB67762.1"/>
    <property type="molecule type" value="Genomic_DNA"/>
</dbReference>
<dbReference type="SUPFAM" id="SSF51735">
    <property type="entry name" value="NAD(P)-binding Rossmann-fold domains"/>
    <property type="match status" value="1"/>
</dbReference>
<dbReference type="GO" id="GO:0050573">
    <property type="term" value="F:dTDP-4-dehydro-6-deoxyglucose reductase activity"/>
    <property type="evidence" value="ECO:0007669"/>
    <property type="project" value="UniProtKB-EC"/>
</dbReference>
<keyword evidence="2" id="KW-0210">Decarboxylase</keyword>
<evidence type="ECO:0000313" key="7">
    <source>
        <dbReference type="Proteomes" id="UP000019812"/>
    </source>
</evidence>
<proteinExistence type="predicted"/>